<accession>A0AAE5CDB2</accession>
<evidence type="ECO:0000256" key="1">
    <source>
        <dbReference type="SAM" id="MobiDB-lite"/>
    </source>
</evidence>
<protein>
    <recommendedName>
        <fullName evidence="5">SH3 domain-containing protein</fullName>
    </recommendedName>
</protein>
<feature type="chain" id="PRO_5042257572" description="SH3 domain-containing protein" evidence="2">
    <location>
        <begin position="32"/>
        <end position="339"/>
    </location>
</feature>
<proteinExistence type="predicted"/>
<evidence type="ECO:0008006" key="5">
    <source>
        <dbReference type="Google" id="ProtNLM"/>
    </source>
</evidence>
<comment type="caution">
    <text evidence="3">The sequence shown here is derived from an EMBL/GenBank/DDBJ whole genome shotgun (WGS) entry which is preliminary data.</text>
</comment>
<keyword evidence="2" id="KW-0732">Signal</keyword>
<dbReference type="AlphaFoldDB" id="A0AAE5CDB2"/>
<sequence length="339" mass="36515">MNSLSKIVTGQVIWLLLVAALATSLQGQTTARVVTEENFRREPNGTQLATVLQGAELPVVDQQGGWVQVELSGWVWAPSLAATSREGFDLRVSADGGENLRLRPQGEVVARLLEGCLLARMDESGNWIQVRRRGWLWRASVEMSGSAAAEASSADPSGSDEPDEPPPVVTAPTALIVYATPAGDTIATFQPGAQAQVLGRTGDWIRIRVDGWVYGPAALDSALRLADTGDLTPAQLRADPARYRGALVRWRVQFVSLQRAESTRRDFQEGEPFILARGPAGDAGFVYLAVPEELLPVAESLRPLEFVTVVGRVRTGRSSQMGGPVIDLTDIEPEEPGGR</sequence>
<evidence type="ECO:0000313" key="4">
    <source>
        <dbReference type="Proteomes" id="UP000702544"/>
    </source>
</evidence>
<evidence type="ECO:0000313" key="3">
    <source>
        <dbReference type="EMBL" id="NIR75434.1"/>
    </source>
</evidence>
<name>A0AAE5CDB2_9BACT</name>
<dbReference type="Proteomes" id="UP000702544">
    <property type="component" value="Unassembled WGS sequence"/>
</dbReference>
<reference evidence="3 4" key="1">
    <citation type="submission" date="2020-01" db="EMBL/GenBank/DDBJ databases">
        <title>Genomes assembled from Gulf of Kutch pelagic sediment metagenomes.</title>
        <authorList>
            <person name="Chandrashekar M."/>
            <person name="Mahajan M.S."/>
            <person name="Dave K.J."/>
            <person name="Vatsa P."/>
            <person name="Nathani N.M."/>
        </authorList>
    </citation>
    <scope>NUCLEOTIDE SEQUENCE [LARGE SCALE GENOMIC DNA]</scope>
    <source>
        <strain evidence="3">KS3-K002</strain>
    </source>
</reference>
<gene>
    <name evidence="3" type="ORF">GWO12_10050</name>
</gene>
<feature type="region of interest" description="Disordered" evidence="1">
    <location>
        <begin position="147"/>
        <end position="169"/>
    </location>
</feature>
<dbReference type="EMBL" id="JAACAK010000080">
    <property type="protein sequence ID" value="NIR75434.1"/>
    <property type="molecule type" value="Genomic_DNA"/>
</dbReference>
<feature type="compositionally biased region" description="Low complexity" evidence="1">
    <location>
        <begin position="147"/>
        <end position="157"/>
    </location>
</feature>
<organism evidence="3 4">
    <name type="scientific">Candidatus Kutchimonas denitrificans</name>
    <dbReference type="NCBI Taxonomy" id="3056748"/>
    <lineage>
        <taxon>Bacteria</taxon>
        <taxon>Pseudomonadati</taxon>
        <taxon>Gemmatimonadota</taxon>
        <taxon>Gemmatimonadia</taxon>
        <taxon>Candidatus Palauibacterales</taxon>
        <taxon>Candidatus Palauibacteraceae</taxon>
        <taxon>Candidatus Kutchimonas</taxon>
    </lineage>
</organism>
<evidence type="ECO:0000256" key="2">
    <source>
        <dbReference type="SAM" id="SignalP"/>
    </source>
</evidence>
<feature type="signal peptide" evidence="2">
    <location>
        <begin position="1"/>
        <end position="31"/>
    </location>
</feature>